<feature type="compositionally biased region" description="Basic and acidic residues" evidence="1">
    <location>
        <begin position="64"/>
        <end position="76"/>
    </location>
</feature>
<sequence>MVVQIDGCQPKSHPHHLTMAENVEVRRQKLSIRSPMEELPCLLRFDWSKPIDAESGRGNGLGRSENKRPETRRSWN</sequence>
<evidence type="ECO:0000313" key="2">
    <source>
        <dbReference type="EMBL" id="GFY09367.1"/>
    </source>
</evidence>
<evidence type="ECO:0000256" key="1">
    <source>
        <dbReference type="SAM" id="MobiDB-lite"/>
    </source>
</evidence>
<accession>A0A8X6V8Z0</accession>
<protein>
    <submittedName>
        <fullName evidence="2">Uncharacterized protein</fullName>
    </submittedName>
</protein>
<name>A0A8X6V8Z0_TRICX</name>
<dbReference type="Proteomes" id="UP000887159">
    <property type="component" value="Unassembled WGS sequence"/>
</dbReference>
<proteinExistence type="predicted"/>
<comment type="caution">
    <text evidence="2">The sequence shown here is derived from an EMBL/GenBank/DDBJ whole genome shotgun (WGS) entry which is preliminary data.</text>
</comment>
<keyword evidence="3" id="KW-1185">Reference proteome</keyword>
<reference evidence="2" key="1">
    <citation type="submission" date="2020-08" db="EMBL/GenBank/DDBJ databases">
        <title>Multicomponent nature underlies the extraordinary mechanical properties of spider dragline silk.</title>
        <authorList>
            <person name="Kono N."/>
            <person name="Nakamura H."/>
            <person name="Mori M."/>
            <person name="Yoshida Y."/>
            <person name="Ohtoshi R."/>
            <person name="Malay A.D."/>
            <person name="Moran D.A.P."/>
            <person name="Tomita M."/>
            <person name="Numata K."/>
            <person name="Arakawa K."/>
        </authorList>
    </citation>
    <scope>NUCLEOTIDE SEQUENCE</scope>
</reference>
<dbReference type="EMBL" id="BMAU01021289">
    <property type="protein sequence ID" value="GFY09367.1"/>
    <property type="molecule type" value="Genomic_DNA"/>
</dbReference>
<feature type="region of interest" description="Disordered" evidence="1">
    <location>
        <begin position="52"/>
        <end position="76"/>
    </location>
</feature>
<organism evidence="2 3">
    <name type="scientific">Trichonephila clavipes</name>
    <name type="common">Golden silk orbweaver</name>
    <name type="synonym">Nephila clavipes</name>
    <dbReference type="NCBI Taxonomy" id="2585209"/>
    <lineage>
        <taxon>Eukaryota</taxon>
        <taxon>Metazoa</taxon>
        <taxon>Ecdysozoa</taxon>
        <taxon>Arthropoda</taxon>
        <taxon>Chelicerata</taxon>
        <taxon>Arachnida</taxon>
        <taxon>Araneae</taxon>
        <taxon>Araneomorphae</taxon>
        <taxon>Entelegynae</taxon>
        <taxon>Araneoidea</taxon>
        <taxon>Nephilidae</taxon>
        <taxon>Trichonephila</taxon>
    </lineage>
</organism>
<gene>
    <name evidence="2" type="ORF">TNCV_1941771</name>
</gene>
<dbReference type="AlphaFoldDB" id="A0A8X6V8Z0"/>
<evidence type="ECO:0000313" key="3">
    <source>
        <dbReference type="Proteomes" id="UP000887159"/>
    </source>
</evidence>